<dbReference type="Proteomes" id="UP000803844">
    <property type="component" value="Unassembled WGS sequence"/>
</dbReference>
<dbReference type="InterPro" id="IPR011990">
    <property type="entry name" value="TPR-like_helical_dom_sf"/>
</dbReference>
<dbReference type="RefSeq" id="XP_040774526.1">
    <property type="nucleotide sequence ID" value="XM_040925851.1"/>
</dbReference>
<dbReference type="EMBL" id="MU032349">
    <property type="protein sequence ID" value="KAF3763565.1"/>
    <property type="molecule type" value="Genomic_DNA"/>
</dbReference>
<protein>
    <submittedName>
        <fullName evidence="1">Uncharacterized protein</fullName>
    </submittedName>
</protein>
<proteinExistence type="predicted"/>
<dbReference type="AlphaFoldDB" id="A0A9P5CN57"/>
<evidence type="ECO:0000313" key="1">
    <source>
        <dbReference type="EMBL" id="KAF3763565.1"/>
    </source>
</evidence>
<dbReference type="Gene3D" id="1.25.40.10">
    <property type="entry name" value="Tetratricopeptide repeat domain"/>
    <property type="match status" value="1"/>
</dbReference>
<gene>
    <name evidence="1" type="ORF">M406DRAFT_75460</name>
</gene>
<accession>A0A9P5CN57</accession>
<name>A0A9P5CN57_CRYP1</name>
<dbReference type="OrthoDB" id="3946009at2759"/>
<evidence type="ECO:0000313" key="2">
    <source>
        <dbReference type="Proteomes" id="UP000803844"/>
    </source>
</evidence>
<sequence>MCNDLADPYVQRELSRSICSANSAPQPQRPRIAIRSEFEIQQHAVWRLTPSTRREHALAGRLHLSYIENLIQRQGEHEVLSSVYAWEPWPTPSVMESGVSARLCLYAAKYFQSARQFAITRRSLEQCLTLGCNISRSLIISRLADILCELQDYAGAESKIQSGMCNMEKHGKRGRLWRRLQLASVEVALGKGALEDAEKQLQLIGIAPPVQDITDELLHVRSIMANARIQHCRGHYSEALQRWEHALDATRQLPSFRKGTGFTTAIIHLSVAHAQVSLENDLAGQKSYEAAWSPRYGC</sequence>
<keyword evidence="2" id="KW-1185">Reference proteome</keyword>
<dbReference type="GeneID" id="63842980"/>
<organism evidence="1 2">
    <name type="scientific">Cryphonectria parasitica (strain ATCC 38755 / EP155)</name>
    <dbReference type="NCBI Taxonomy" id="660469"/>
    <lineage>
        <taxon>Eukaryota</taxon>
        <taxon>Fungi</taxon>
        <taxon>Dikarya</taxon>
        <taxon>Ascomycota</taxon>
        <taxon>Pezizomycotina</taxon>
        <taxon>Sordariomycetes</taxon>
        <taxon>Sordariomycetidae</taxon>
        <taxon>Diaporthales</taxon>
        <taxon>Cryphonectriaceae</taxon>
        <taxon>Cryphonectria-Endothia species complex</taxon>
        <taxon>Cryphonectria</taxon>
    </lineage>
</organism>
<reference evidence="1" key="1">
    <citation type="journal article" date="2020" name="Phytopathology">
        <title>Genome sequence of the chestnut blight fungus Cryphonectria parasitica EP155: A fundamental resource for an archetypical invasive plant pathogen.</title>
        <authorList>
            <person name="Crouch J.A."/>
            <person name="Dawe A."/>
            <person name="Aerts A."/>
            <person name="Barry K."/>
            <person name="Churchill A.C.L."/>
            <person name="Grimwood J."/>
            <person name="Hillman B."/>
            <person name="Milgroom M.G."/>
            <person name="Pangilinan J."/>
            <person name="Smith M."/>
            <person name="Salamov A."/>
            <person name="Schmutz J."/>
            <person name="Yadav J."/>
            <person name="Grigoriev I.V."/>
            <person name="Nuss D."/>
        </authorList>
    </citation>
    <scope>NUCLEOTIDE SEQUENCE</scope>
    <source>
        <strain evidence="1">EP155</strain>
    </source>
</reference>
<comment type="caution">
    <text evidence="1">The sequence shown here is derived from an EMBL/GenBank/DDBJ whole genome shotgun (WGS) entry which is preliminary data.</text>
</comment>